<organism evidence="2 3">
    <name type="scientific">Rhizophlyctis rosea</name>
    <dbReference type="NCBI Taxonomy" id="64517"/>
    <lineage>
        <taxon>Eukaryota</taxon>
        <taxon>Fungi</taxon>
        <taxon>Fungi incertae sedis</taxon>
        <taxon>Chytridiomycota</taxon>
        <taxon>Chytridiomycota incertae sedis</taxon>
        <taxon>Chytridiomycetes</taxon>
        <taxon>Rhizophlyctidales</taxon>
        <taxon>Rhizophlyctidaceae</taxon>
        <taxon>Rhizophlyctis</taxon>
    </lineage>
</organism>
<feature type="non-terminal residue" evidence="2">
    <location>
        <position position="106"/>
    </location>
</feature>
<sequence>NHDPLRSRRIQRLRPTVRNRSNPLRRPRRRRKINHPTPIRKHQQHLTNPPTLTIHNPTHTRQINLPILPPTFHQAPISHLRPRTPPRARPGPPPAPVPPPPPPRRR</sequence>
<feature type="region of interest" description="Disordered" evidence="1">
    <location>
        <begin position="1"/>
        <end position="58"/>
    </location>
</feature>
<dbReference type="Proteomes" id="UP001212841">
    <property type="component" value="Unassembled WGS sequence"/>
</dbReference>
<keyword evidence="3" id="KW-1185">Reference proteome</keyword>
<proteinExistence type="predicted"/>
<gene>
    <name evidence="2" type="ORF">HK097_005205</name>
</gene>
<evidence type="ECO:0000313" key="2">
    <source>
        <dbReference type="EMBL" id="KAJ3032549.1"/>
    </source>
</evidence>
<feature type="non-terminal residue" evidence="2">
    <location>
        <position position="1"/>
    </location>
</feature>
<dbReference type="EMBL" id="JADGJD010002440">
    <property type="protein sequence ID" value="KAJ3032549.1"/>
    <property type="molecule type" value="Genomic_DNA"/>
</dbReference>
<evidence type="ECO:0000313" key="3">
    <source>
        <dbReference type="Proteomes" id="UP001212841"/>
    </source>
</evidence>
<feature type="compositionally biased region" description="Polar residues" evidence="1">
    <location>
        <begin position="45"/>
        <end position="58"/>
    </location>
</feature>
<feature type="compositionally biased region" description="Basic residues" evidence="1">
    <location>
        <begin position="7"/>
        <end position="44"/>
    </location>
</feature>
<reference evidence="2" key="1">
    <citation type="submission" date="2020-05" db="EMBL/GenBank/DDBJ databases">
        <title>Phylogenomic resolution of chytrid fungi.</title>
        <authorList>
            <person name="Stajich J.E."/>
            <person name="Amses K."/>
            <person name="Simmons R."/>
            <person name="Seto K."/>
            <person name="Myers J."/>
            <person name="Bonds A."/>
            <person name="Quandt C.A."/>
            <person name="Barry K."/>
            <person name="Liu P."/>
            <person name="Grigoriev I."/>
            <person name="Longcore J.E."/>
            <person name="James T.Y."/>
        </authorList>
    </citation>
    <scope>NUCLEOTIDE SEQUENCE</scope>
    <source>
        <strain evidence="2">JEL0318</strain>
    </source>
</reference>
<feature type="region of interest" description="Disordered" evidence="1">
    <location>
        <begin position="70"/>
        <end position="106"/>
    </location>
</feature>
<feature type="compositionally biased region" description="Pro residues" evidence="1">
    <location>
        <begin position="87"/>
        <end position="106"/>
    </location>
</feature>
<name>A0AAD5S7Y6_9FUNG</name>
<protein>
    <submittedName>
        <fullName evidence="2">Uncharacterized protein</fullName>
    </submittedName>
</protein>
<evidence type="ECO:0000256" key="1">
    <source>
        <dbReference type="SAM" id="MobiDB-lite"/>
    </source>
</evidence>
<dbReference type="AlphaFoldDB" id="A0AAD5S7Y6"/>
<comment type="caution">
    <text evidence="2">The sequence shown here is derived from an EMBL/GenBank/DDBJ whole genome shotgun (WGS) entry which is preliminary data.</text>
</comment>
<accession>A0AAD5S7Y6</accession>